<evidence type="ECO:0000256" key="2">
    <source>
        <dbReference type="ARBA" id="ARBA00011262"/>
    </source>
</evidence>
<keyword evidence="13" id="KW-1185">Reference proteome</keyword>
<evidence type="ECO:0000256" key="6">
    <source>
        <dbReference type="ARBA" id="ARBA00022692"/>
    </source>
</evidence>
<evidence type="ECO:0000256" key="3">
    <source>
        <dbReference type="ARBA" id="ARBA00022448"/>
    </source>
</evidence>
<feature type="transmembrane region" description="Helical" evidence="11">
    <location>
        <begin position="236"/>
        <end position="258"/>
    </location>
</feature>
<sequence length="374" mass="38376">MSCSGEYIHAPTDSSPWSECVTSLVTDLKYRFPARYLACWGALVLLAVIVAIVVPVTFNPNGIKVVTSLAGVLALASMGQMLIVMLGAIDLSVPAIIMASAGIVVHFGTPGASLPPIVLLALAVAVVISLGNWVFITRLGLNSIITTLATLGIVTGAMAWWTGVSFSLTGRAPEALQTLANRSVLNLSASFLVALVVAGLLALVLSRTRGGRQLAAIGTNRRAARFQGVRVVRIEFTAFAAAGLLYGIAGVLVAGIVGSPDTSIGAPYQLATITAVAIAGTAFSGGPASVASVVGACVFLQLLDQALTIHGLAAGPRVVAQGVALVVAISAITLGQYALSGLRWSTRSFRQVAGSDQLEGLESSTQPAKMKETR</sequence>
<evidence type="ECO:0000313" key="12">
    <source>
        <dbReference type="EMBL" id="RNM12175.1"/>
    </source>
</evidence>
<protein>
    <recommendedName>
        <fullName evidence="10">Autoinducer 2 import system permease protein LsrC</fullName>
    </recommendedName>
</protein>
<evidence type="ECO:0000256" key="9">
    <source>
        <dbReference type="ARBA" id="ARBA00025439"/>
    </source>
</evidence>
<evidence type="ECO:0000256" key="4">
    <source>
        <dbReference type="ARBA" id="ARBA00022475"/>
    </source>
</evidence>
<evidence type="ECO:0000256" key="5">
    <source>
        <dbReference type="ARBA" id="ARBA00022519"/>
    </source>
</evidence>
<feature type="transmembrane region" description="Helical" evidence="11">
    <location>
        <begin position="37"/>
        <end position="57"/>
    </location>
</feature>
<comment type="caution">
    <text evidence="12">The sequence shown here is derived from an EMBL/GenBank/DDBJ whole genome shotgun (WGS) entry which is preliminary data.</text>
</comment>
<dbReference type="GO" id="GO:0022857">
    <property type="term" value="F:transmembrane transporter activity"/>
    <property type="evidence" value="ECO:0007669"/>
    <property type="project" value="InterPro"/>
</dbReference>
<dbReference type="EMBL" id="RJSF01000046">
    <property type="protein sequence ID" value="RNM12175.1"/>
    <property type="molecule type" value="Genomic_DNA"/>
</dbReference>
<dbReference type="GO" id="GO:0005886">
    <property type="term" value="C:plasma membrane"/>
    <property type="evidence" value="ECO:0007669"/>
    <property type="project" value="UniProtKB-SubCell"/>
</dbReference>
<keyword evidence="7 11" id="KW-1133">Transmembrane helix</keyword>
<reference evidence="12 13" key="1">
    <citation type="submission" date="2018-11" db="EMBL/GenBank/DDBJ databases">
        <authorList>
            <person name="Li F."/>
        </authorList>
    </citation>
    <scope>NUCLEOTIDE SEQUENCE [LARGE SCALE GENOMIC DNA]</scope>
    <source>
        <strain evidence="12 13">Gsoil 818</strain>
    </source>
</reference>
<dbReference type="InterPro" id="IPR001851">
    <property type="entry name" value="ABC_transp_permease"/>
</dbReference>
<comment type="function">
    <text evidence="9">Part of the ABC transporter complex LsrABCD involved in autoinducer 2 (AI-2) import. Probably responsible for the translocation of the substrate across the membrane.</text>
</comment>
<evidence type="ECO:0000256" key="7">
    <source>
        <dbReference type="ARBA" id="ARBA00022989"/>
    </source>
</evidence>
<dbReference type="CDD" id="cd06579">
    <property type="entry name" value="TM_PBP1_transp_AraH_like"/>
    <property type="match status" value="1"/>
</dbReference>
<keyword evidence="4" id="KW-1003">Cell membrane</keyword>
<accession>A0A3N0GI68</accession>
<evidence type="ECO:0000256" key="8">
    <source>
        <dbReference type="ARBA" id="ARBA00023136"/>
    </source>
</evidence>
<dbReference type="PANTHER" id="PTHR32196">
    <property type="entry name" value="ABC TRANSPORTER PERMEASE PROTEIN YPHD-RELATED-RELATED"/>
    <property type="match status" value="1"/>
</dbReference>
<comment type="subunit">
    <text evidence="2">The complex is composed of two ATP-binding proteins (LsrA), two transmembrane proteins (LsrC and LsrD) and a solute-binding protein (LsrB).</text>
</comment>
<dbReference type="Pfam" id="PF02653">
    <property type="entry name" value="BPD_transp_2"/>
    <property type="match status" value="1"/>
</dbReference>
<dbReference type="PANTHER" id="PTHR32196:SF29">
    <property type="entry name" value="AUTOINDUCER 2 IMPORT SYSTEM PERMEASE PROTEIN LSRC"/>
    <property type="match status" value="1"/>
</dbReference>
<dbReference type="Proteomes" id="UP000279994">
    <property type="component" value="Unassembled WGS sequence"/>
</dbReference>
<feature type="transmembrane region" description="Helical" evidence="11">
    <location>
        <begin position="143"/>
        <end position="163"/>
    </location>
</feature>
<feature type="transmembrane region" description="Helical" evidence="11">
    <location>
        <begin position="114"/>
        <end position="136"/>
    </location>
</feature>
<feature type="transmembrane region" description="Helical" evidence="11">
    <location>
        <begin position="63"/>
        <end position="84"/>
    </location>
</feature>
<keyword evidence="5" id="KW-0997">Cell inner membrane</keyword>
<keyword evidence="8 11" id="KW-0472">Membrane</keyword>
<keyword evidence="3" id="KW-0813">Transport</keyword>
<evidence type="ECO:0000313" key="13">
    <source>
        <dbReference type="Proteomes" id="UP000279994"/>
    </source>
</evidence>
<keyword evidence="6 11" id="KW-0812">Transmembrane</keyword>
<organism evidence="12 13">
    <name type="scientific">Nocardioides pocheonensis</name>
    <dbReference type="NCBI Taxonomy" id="661485"/>
    <lineage>
        <taxon>Bacteria</taxon>
        <taxon>Bacillati</taxon>
        <taxon>Actinomycetota</taxon>
        <taxon>Actinomycetes</taxon>
        <taxon>Propionibacteriales</taxon>
        <taxon>Nocardioidaceae</taxon>
        <taxon>Nocardioides</taxon>
    </lineage>
</organism>
<evidence type="ECO:0000256" key="11">
    <source>
        <dbReference type="SAM" id="Phobius"/>
    </source>
</evidence>
<feature type="transmembrane region" description="Helical" evidence="11">
    <location>
        <begin position="91"/>
        <end position="108"/>
    </location>
</feature>
<feature type="transmembrane region" description="Helical" evidence="11">
    <location>
        <begin position="318"/>
        <end position="339"/>
    </location>
</feature>
<name>A0A3N0GI68_9ACTN</name>
<feature type="transmembrane region" description="Helical" evidence="11">
    <location>
        <begin position="183"/>
        <end position="205"/>
    </location>
</feature>
<evidence type="ECO:0000256" key="10">
    <source>
        <dbReference type="ARBA" id="ARBA00039382"/>
    </source>
</evidence>
<gene>
    <name evidence="12" type="ORF">EFL26_20440</name>
</gene>
<proteinExistence type="predicted"/>
<dbReference type="AlphaFoldDB" id="A0A3N0GI68"/>
<evidence type="ECO:0000256" key="1">
    <source>
        <dbReference type="ARBA" id="ARBA00004651"/>
    </source>
</evidence>
<comment type="subcellular location">
    <subcellularLocation>
        <location evidence="1">Cell membrane</location>
        <topology evidence="1">Multi-pass membrane protein</topology>
    </subcellularLocation>
</comment>